<dbReference type="EMBL" id="QEAQ01000041">
    <property type="protein sequence ID" value="TPX58128.1"/>
    <property type="molecule type" value="Genomic_DNA"/>
</dbReference>
<name>A0A507E4S5_9FUNG</name>
<dbReference type="InterPro" id="IPR029058">
    <property type="entry name" value="AB_hydrolase_fold"/>
</dbReference>
<feature type="region of interest" description="Disordered" evidence="8">
    <location>
        <begin position="590"/>
        <end position="711"/>
    </location>
</feature>
<dbReference type="PANTHER" id="PTHR11005">
    <property type="entry name" value="LYSOSOMAL ACID LIPASE-RELATED"/>
    <property type="match status" value="1"/>
</dbReference>
<evidence type="ECO:0000256" key="4">
    <source>
        <dbReference type="ARBA" id="ARBA00022963"/>
    </source>
</evidence>
<evidence type="ECO:0000313" key="12">
    <source>
        <dbReference type="Proteomes" id="UP000318582"/>
    </source>
</evidence>
<keyword evidence="3" id="KW-0378">Hydrolase</keyword>
<keyword evidence="4" id="KW-0442">Lipid degradation</keyword>
<evidence type="ECO:0000256" key="9">
    <source>
        <dbReference type="SAM" id="Phobius"/>
    </source>
</evidence>
<dbReference type="GO" id="GO:0016020">
    <property type="term" value="C:membrane"/>
    <property type="evidence" value="ECO:0007669"/>
    <property type="project" value="UniProtKB-SubCell"/>
</dbReference>
<feature type="transmembrane region" description="Helical" evidence="9">
    <location>
        <begin position="16"/>
        <end position="42"/>
    </location>
</feature>
<feature type="domain" description="Partial AB-hydrolase lipase" evidence="10">
    <location>
        <begin position="94"/>
        <end position="173"/>
    </location>
</feature>
<evidence type="ECO:0000256" key="5">
    <source>
        <dbReference type="ARBA" id="ARBA00022989"/>
    </source>
</evidence>
<keyword evidence="5 9" id="KW-1133">Transmembrane helix</keyword>
<keyword evidence="12" id="KW-1185">Reference proteome</keyword>
<comment type="subcellular location">
    <subcellularLocation>
        <location evidence="1">Membrane</location>
        <topology evidence="1">Single-pass membrane protein</topology>
    </subcellularLocation>
</comment>
<dbReference type="Proteomes" id="UP000318582">
    <property type="component" value="Unassembled WGS sequence"/>
</dbReference>
<dbReference type="AlphaFoldDB" id="A0A507E4S5"/>
<evidence type="ECO:0000256" key="3">
    <source>
        <dbReference type="ARBA" id="ARBA00022801"/>
    </source>
</evidence>
<evidence type="ECO:0000256" key="8">
    <source>
        <dbReference type="SAM" id="MobiDB-lite"/>
    </source>
</evidence>
<comment type="caution">
    <text evidence="11">The sequence shown here is derived from an EMBL/GenBank/DDBJ whole genome shotgun (WGS) entry which is preliminary data.</text>
</comment>
<evidence type="ECO:0000256" key="6">
    <source>
        <dbReference type="ARBA" id="ARBA00023098"/>
    </source>
</evidence>
<evidence type="ECO:0000313" key="11">
    <source>
        <dbReference type="EMBL" id="TPX58128.1"/>
    </source>
</evidence>
<feature type="compositionally biased region" description="Basic and acidic residues" evidence="8">
    <location>
        <begin position="127"/>
        <end position="138"/>
    </location>
</feature>
<dbReference type="SUPFAM" id="SSF53474">
    <property type="entry name" value="alpha/beta-Hydrolases"/>
    <property type="match status" value="1"/>
</dbReference>
<feature type="compositionally biased region" description="Acidic residues" evidence="8">
    <location>
        <begin position="662"/>
        <end position="679"/>
    </location>
</feature>
<dbReference type="FunFam" id="3.40.50.1820:FF:000095">
    <property type="entry name" value="Triglyceride lipase-cholesterol esterase"/>
    <property type="match status" value="1"/>
</dbReference>
<dbReference type="GO" id="GO:0016787">
    <property type="term" value="F:hydrolase activity"/>
    <property type="evidence" value="ECO:0007669"/>
    <property type="project" value="UniProtKB-KW"/>
</dbReference>
<proteinExistence type="predicted"/>
<dbReference type="STRING" id="109895.A0A507E4S5"/>
<evidence type="ECO:0000256" key="7">
    <source>
        <dbReference type="ARBA" id="ARBA00023136"/>
    </source>
</evidence>
<dbReference type="InterPro" id="IPR006693">
    <property type="entry name" value="AB_hydrolase_lipase"/>
</dbReference>
<keyword evidence="2 9" id="KW-0812">Transmembrane</keyword>
<organism evidence="11 12">
    <name type="scientific">Powellomyces hirtus</name>
    <dbReference type="NCBI Taxonomy" id="109895"/>
    <lineage>
        <taxon>Eukaryota</taxon>
        <taxon>Fungi</taxon>
        <taxon>Fungi incertae sedis</taxon>
        <taxon>Chytridiomycota</taxon>
        <taxon>Chytridiomycota incertae sedis</taxon>
        <taxon>Chytridiomycetes</taxon>
        <taxon>Spizellomycetales</taxon>
        <taxon>Powellomycetaceae</taxon>
        <taxon>Powellomyces</taxon>
    </lineage>
</organism>
<reference evidence="11 12" key="1">
    <citation type="journal article" date="2019" name="Sci. Rep.">
        <title>Comparative genomics of chytrid fungi reveal insights into the obligate biotrophic and pathogenic lifestyle of Synchytrium endobioticum.</title>
        <authorList>
            <person name="van de Vossenberg B.T.L.H."/>
            <person name="Warris S."/>
            <person name="Nguyen H.D.T."/>
            <person name="van Gent-Pelzer M.P.E."/>
            <person name="Joly D.L."/>
            <person name="van de Geest H.C."/>
            <person name="Bonants P.J.M."/>
            <person name="Smith D.S."/>
            <person name="Levesque C.A."/>
            <person name="van der Lee T.A.J."/>
        </authorList>
    </citation>
    <scope>NUCLEOTIDE SEQUENCE [LARGE SCALE GENOMIC DNA]</scope>
    <source>
        <strain evidence="11 12">CBS 809.83</strain>
    </source>
</reference>
<evidence type="ECO:0000256" key="2">
    <source>
        <dbReference type="ARBA" id="ARBA00022692"/>
    </source>
</evidence>
<gene>
    <name evidence="11" type="ORF">PhCBS80983_g03358</name>
</gene>
<dbReference type="Pfam" id="PF04083">
    <property type="entry name" value="Abhydro_lipase"/>
    <property type="match status" value="1"/>
</dbReference>
<keyword evidence="7 9" id="KW-0472">Membrane</keyword>
<evidence type="ECO:0000259" key="10">
    <source>
        <dbReference type="Pfam" id="PF04083"/>
    </source>
</evidence>
<feature type="compositionally biased region" description="Polar residues" evidence="8">
    <location>
        <begin position="613"/>
        <end position="643"/>
    </location>
</feature>
<protein>
    <recommendedName>
        <fullName evidence="10">Partial AB-hydrolase lipase domain-containing protein</fullName>
    </recommendedName>
</protein>
<sequence length="711" mass="79153">MLSYIPVVGRLRVVDYLRLCIAVSILIFEPVLRFVFAIFTPLRYIVDWVRRALVSKDKLEGPMIDEDGRPIIAQPAEDGIGKAEKILEGLNSTEDFVRFWGFPFQHHYVTSKDGYILALHRIPSSRAAHEAKKREKAAARRSGARQTPRHTASNRPVVLLWHGFLMCSEVWVCTPDPKLSLAYTLADAGYDVWLGNTRGNKYSCKHRNLKPTDEAFWDFSMDHLALYDLPDAVDYILKVTGVPSLSYIGFSQGTAQGFSSLSINPRLNKRINLFVALAPAAKPMGLNNKFLGTMLNMSPEVIFLLFGRKSLLATALFWQSILSPLSFAWLIDVSCKFLFKWHAEMIDHKNVVYQHLYSYTSVKCVVHWFQIIRNGRFQMYDESPTVLPNSSSGHVVPKFPTEHIQTPIALFYGGKDTLADMTWLLEETATPIYCLKVDEYEHVCFLWARGLDKTVYPAVLGLLHEYAETWADPSSSTAVTVEPSSLLTVPWISEKQISQLLEMGQGHLDESGTKVVLDGRISAHRMLMAGSQVLSRMGTWSDGLSPLLDGKTGKVMTGGPMVSTPAREKEEEDALQAAILKALHTDKSETNLAPLVTESGKGGGRHPVAGNRRSISFSGNNGKSMAPMSRQTSFHTPPSTGNGPNPFPLTRPWSDASPIMSDSEEDNLENHDDDDDDDHFVDSRSDGTVTPNKTNGVVVNRKRGSAADYTD</sequence>
<accession>A0A507E4S5</accession>
<feature type="region of interest" description="Disordered" evidence="8">
    <location>
        <begin position="127"/>
        <end position="151"/>
    </location>
</feature>
<keyword evidence="6" id="KW-0443">Lipid metabolism</keyword>
<evidence type="ECO:0000256" key="1">
    <source>
        <dbReference type="ARBA" id="ARBA00004167"/>
    </source>
</evidence>
<dbReference type="Gene3D" id="3.40.50.1820">
    <property type="entry name" value="alpha/beta hydrolase"/>
    <property type="match status" value="1"/>
</dbReference>
<dbReference type="GO" id="GO:0016042">
    <property type="term" value="P:lipid catabolic process"/>
    <property type="evidence" value="ECO:0007669"/>
    <property type="project" value="UniProtKB-KW"/>
</dbReference>
<feature type="compositionally biased region" description="Polar residues" evidence="8">
    <location>
        <begin position="687"/>
        <end position="697"/>
    </location>
</feature>